<dbReference type="Proteomes" id="UP000217199">
    <property type="component" value="Unassembled WGS sequence"/>
</dbReference>
<feature type="repeat" description="WD" evidence="3">
    <location>
        <begin position="475"/>
        <end position="516"/>
    </location>
</feature>
<evidence type="ECO:0000256" key="1">
    <source>
        <dbReference type="ARBA" id="ARBA00022574"/>
    </source>
</evidence>
<dbReference type="PRINTS" id="PR00320">
    <property type="entry name" value="GPROTEINBRPT"/>
</dbReference>
<proteinExistence type="predicted"/>
<evidence type="ECO:0000313" key="5">
    <source>
        <dbReference type="EMBL" id="PAV23024.1"/>
    </source>
</evidence>
<dbReference type="SMART" id="SM00320">
    <property type="entry name" value="WD40"/>
    <property type="match status" value="12"/>
</dbReference>
<reference evidence="5 6" key="1">
    <citation type="journal article" date="2017" name="Mol. Ecol.">
        <title>Comparative and population genomic landscape of Phellinus noxius: A hypervariable fungus causing root rot in trees.</title>
        <authorList>
            <person name="Chung C.L."/>
            <person name="Lee T.J."/>
            <person name="Akiba M."/>
            <person name="Lee H.H."/>
            <person name="Kuo T.H."/>
            <person name="Liu D."/>
            <person name="Ke H.M."/>
            <person name="Yokoi T."/>
            <person name="Roa M.B."/>
            <person name="Lu M.J."/>
            <person name="Chang Y.Y."/>
            <person name="Ann P.J."/>
            <person name="Tsai J.N."/>
            <person name="Chen C.Y."/>
            <person name="Tzean S.S."/>
            <person name="Ota Y."/>
            <person name="Hattori T."/>
            <person name="Sahashi N."/>
            <person name="Liou R.F."/>
            <person name="Kikuchi T."/>
            <person name="Tsai I.J."/>
        </authorList>
    </citation>
    <scope>NUCLEOTIDE SEQUENCE [LARGE SCALE GENOMIC DNA]</scope>
    <source>
        <strain evidence="5 6">FFPRI411160</strain>
    </source>
</reference>
<dbReference type="OrthoDB" id="674604at2759"/>
<feature type="repeat" description="WD" evidence="3">
    <location>
        <begin position="518"/>
        <end position="559"/>
    </location>
</feature>
<feature type="repeat" description="WD" evidence="3">
    <location>
        <begin position="758"/>
        <end position="799"/>
    </location>
</feature>
<dbReference type="InterPro" id="IPR036322">
    <property type="entry name" value="WD40_repeat_dom_sf"/>
</dbReference>
<feature type="region of interest" description="Disordered" evidence="4">
    <location>
        <begin position="863"/>
        <end position="911"/>
    </location>
</feature>
<keyword evidence="1 3" id="KW-0853">WD repeat</keyword>
<dbReference type="PROSITE" id="PS50294">
    <property type="entry name" value="WD_REPEATS_REGION"/>
    <property type="match status" value="6"/>
</dbReference>
<gene>
    <name evidence="5" type="ORF">PNOK_0009100</name>
</gene>
<dbReference type="STRING" id="2282107.A0A286UTY6"/>
<feature type="repeat" description="WD" evidence="3">
    <location>
        <begin position="385"/>
        <end position="418"/>
    </location>
</feature>
<dbReference type="PROSITE" id="PS00678">
    <property type="entry name" value="WD_REPEATS_1"/>
    <property type="match status" value="4"/>
</dbReference>
<accession>A0A286UTY6</accession>
<feature type="repeat" description="WD" evidence="3">
    <location>
        <begin position="800"/>
        <end position="841"/>
    </location>
</feature>
<dbReference type="InterPro" id="IPR015943">
    <property type="entry name" value="WD40/YVTN_repeat-like_dom_sf"/>
</dbReference>
<sequence length="911" mass="101966">MKFSGELNVLDDREWDDNLRTLAESADGLFIWASTAIRFVRGVKGPRYRCFQNLVSNASSLKLDELYTTVLSHVSKWNEEDTKTLRNIFSLILFARRPLSDIEINEVLDVETDVTSDLLSYFRSLVRYEQGQPITIYHTSFYDYLISCEGKPWHVDPSVQRAYITSKCFERMGDFLKYNICNIPSNFVLNTDVPDIDDRVTTCIPPFLKYICCNWIHHLQDVSYSRELCSQLRSFVYNQLLFWFEVLSLTNTFNNHVGPSLLFTIEWVGNNDPELSSFLRDAYRQASTYSEPISKCVLQIYTSLLSLMKEESPMSIHYAKYAMFRIEYIGRKPRNDCIRTIQVQRGYVSACSFSPDGTRILSNSGPVVCVWDATGGELITGLLVAESDESDVLSAAYLPDGRYTIVASRNGIIRKWDILNNCLVWGRMMSDFQKEPTWALSVAFSPDRKSVVFGYNQGTIRVWDVDTGEQDGDWLEGHTYSVNCLSFSPNGEYLASGSEDTAIMIWDMDKRRALTGPLRRHTWGVRAVSFSPCGTNLASGSLDGTILVWNALTGEVLRVIKSAPKLWGLRWMSKRKVVTTKAAPKVFQVDRDIRRVSFSPDGSRFVSRSDSHDDVIQIWDASWSVEKTRIAFKEQRKINSISLSPSGRFIASGSREGSVYLWNVLTGELSKRLYLSSGVDSVVFSPINEDLIAFGSNDRTVQMWDVTRDEPVTIGNLSGWVTSVTFSPSDGKHIASGSSDDTIHIWDVNRRKLAVGPLTGHTDHVLSLAYSPDGTRLVSGSHDKTVRIWNSETGQLLSTLNGHSERVNSVAYSFDGSRIVSGSDDATILVWDAQSGQIVCGPITGDGGSVTSVCFSPDGNRILSGSGDKTARTPSRLFASSPTEDALPLGPKMGRSEYGHLTRSRMTLTGN</sequence>
<keyword evidence="2" id="KW-0677">Repeat</keyword>
<feature type="repeat" description="WD" evidence="3">
    <location>
        <begin position="843"/>
        <end position="872"/>
    </location>
</feature>
<evidence type="ECO:0000256" key="3">
    <source>
        <dbReference type="PROSITE-ProRule" id="PRU00221"/>
    </source>
</evidence>
<dbReference type="PROSITE" id="PS50082">
    <property type="entry name" value="WD_REPEATS_2"/>
    <property type="match status" value="10"/>
</dbReference>
<feature type="repeat" description="WD" evidence="3">
    <location>
        <begin position="631"/>
        <end position="672"/>
    </location>
</feature>
<dbReference type="InterPro" id="IPR020472">
    <property type="entry name" value="WD40_PAC1"/>
</dbReference>
<dbReference type="InterPro" id="IPR001680">
    <property type="entry name" value="WD40_rpt"/>
</dbReference>
<dbReference type="PANTHER" id="PTHR19848">
    <property type="entry name" value="WD40 REPEAT PROTEIN"/>
    <property type="match status" value="1"/>
</dbReference>
<feature type="repeat" description="WD" evidence="3">
    <location>
        <begin position="432"/>
        <end position="473"/>
    </location>
</feature>
<feature type="repeat" description="WD" evidence="3">
    <location>
        <begin position="714"/>
        <end position="756"/>
    </location>
</feature>
<dbReference type="InParanoid" id="A0A286UTY6"/>
<dbReference type="EMBL" id="NBII01000001">
    <property type="protein sequence ID" value="PAV23024.1"/>
    <property type="molecule type" value="Genomic_DNA"/>
</dbReference>
<dbReference type="Pfam" id="PF00400">
    <property type="entry name" value="WD40"/>
    <property type="match status" value="11"/>
</dbReference>
<dbReference type="InterPro" id="IPR019775">
    <property type="entry name" value="WD40_repeat_CS"/>
</dbReference>
<dbReference type="CDD" id="cd00200">
    <property type="entry name" value="WD40"/>
    <property type="match status" value="2"/>
</dbReference>
<feature type="repeat" description="WD" evidence="3">
    <location>
        <begin position="679"/>
        <end position="714"/>
    </location>
</feature>
<organism evidence="5 6">
    <name type="scientific">Pyrrhoderma noxium</name>
    <dbReference type="NCBI Taxonomy" id="2282107"/>
    <lineage>
        <taxon>Eukaryota</taxon>
        <taxon>Fungi</taxon>
        <taxon>Dikarya</taxon>
        <taxon>Basidiomycota</taxon>
        <taxon>Agaricomycotina</taxon>
        <taxon>Agaricomycetes</taxon>
        <taxon>Hymenochaetales</taxon>
        <taxon>Hymenochaetaceae</taxon>
        <taxon>Pyrrhoderma</taxon>
    </lineage>
</organism>
<evidence type="ECO:0000256" key="2">
    <source>
        <dbReference type="ARBA" id="ARBA00022737"/>
    </source>
</evidence>
<protein>
    <submittedName>
        <fullName evidence="5">WD40 domain containing protein</fullName>
    </submittedName>
</protein>
<dbReference type="Gene3D" id="2.130.10.10">
    <property type="entry name" value="YVTN repeat-like/Quinoprotein amine dehydrogenase"/>
    <property type="match status" value="4"/>
</dbReference>
<name>A0A286UTY6_9AGAM</name>
<comment type="caution">
    <text evidence="5">The sequence shown here is derived from an EMBL/GenBank/DDBJ whole genome shotgun (WGS) entry which is preliminary data.</text>
</comment>
<dbReference type="AlphaFoldDB" id="A0A286UTY6"/>
<keyword evidence="6" id="KW-1185">Reference proteome</keyword>
<dbReference type="SUPFAM" id="SSF50978">
    <property type="entry name" value="WD40 repeat-like"/>
    <property type="match status" value="2"/>
</dbReference>
<dbReference type="PANTHER" id="PTHR19848:SF8">
    <property type="entry name" value="F-BOX AND WD REPEAT DOMAIN CONTAINING 7"/>
    <property type="match status" value="1"/>
</dbReference>
<evidence type="ECO:0000256" key="4">
    <source>
        <dbReference type="SAM" id="MobiDB-lite"/>
    </source>
</evidence>
<evidence type="ECO:0000313" key="6">
    <source>
        <dbReference type="Proteomes" id="UP000217199"/>
    </source>
</evidence>